<dbReference type="InterPro" id="IPR030489">
    <property type="entry name" value="TR_Rrf2-type_CS"/>
</dbReference>
<dbReference type="EMBL" id="CP048877">
    <property type="protein sequence ID" value="QIJ71031.1"/>
    <property type="molecule type" value="Genomic_DNA"/>
</dbReference>
<sequence length="141" mass="15646">MNNIIRLSEAASLALHAMAFLASREGRPTRVKEIASSLGVSESHLAKVLQRLGRQGLLKSTRGPKGGFILGRPAEEIRLLEIYEAIEGPLLPEKCLFETPICDGLYCIWGGLLEEITKVARNYLAQTKLIETKRVFEKKAQ</sequence>
<dbReference type="GO" id="GO:0003700">
    <property type="term" value="F:DNA-binding transcription factor activity"/>
    <property type="evidence" value="ECO:0007669"/>
    <property type="project" value="TreeGrafter"/>
</dbReference>
<dbReference type="PROSITE" id="PS01332">
    <property type="entry name" value="HTH_RRF2_1"/>
    <property type="match status" value="1"/>
</dbReference>
<dbReference type="Gene3D" id="1.10.10.10">
    <property type="entry name" value="Winged helix-like DNA-binding domain superfamily/Winged helix DNA-binding domain"/>
    <property type="match status" value="1"/>
</dbReference>
<evidence type="ECO:0000313" key="2">
    <source>
        <dbReference type="Proteomes" id="UP000502179"/>
    </source>
</evidence>
<dbReference type="GO" id="GO:0005829">
    <property type="term" value="C:cytosol"/>
    <property type="evidence" value="ECO:0007669"/>
    <property type="project" value="TreeGrafter"/>
</dbReference>
<dbReference type="NCBIfam" id="TIGR00738">
    <property type="entry name" value="rrf2_super"/>
    <property type="match status" value="1"/>
</dbReference>
<name>A0A6G7PU33_9BACT</name>
<dbReference type="AlphaFoldDB" id="A0A6G7PU33"/>
<protein>
    <submittedName>
        <fullName evidence="1">Rrf2 family transcriptional regulator</fullName>
    </submittedName>
</protein>
<dbReference type="Pfam" id="PF02082">
    <property type="entry name" value="Rrf2"/>
    <property type="match status" value="1"/>
</dbReference>
<dbReference type="Proteomes" id="UP000502179">
    <property type="component" value="Chromosome"/>
</dbReference>
<dbReference type="PANTHER" id="PTHR33221">
    <property type="entry name" value="WINGED HELIX-TURN-HELIX TRANSCRIPTIONAL REGULATOR, RRF2 FAMILY"/>
    <property type="match status" value="1"/>
</dbReference>
<dbReference type="InterPro" id="IPR000944">
    <property type="entry name" value="Tscrpt_reg_Rrf2"/>
</dbReference>
<proteinExistence type="predicted"/>
<reference evidence="1 2" key="1">
    <citation type="submission" date="2020-02" db="EMBL/GenBank/DDBJ databases">
        <title>Genome analysis of Thermosulfuriphilus ammonigenes ST65T, an anaerobic thermophilic chemolithoautotrophic bacterium isolated from a deep-sea hydrothermal vent.</title>
        <authorList>
            <person name="Slobodkina G."/>
            <person name="Allioux M."/>
            <person name="Merkel A."/>
            <person name="Alain K."/>
            <person name="Jebbar M."/>
            <person name="Slobodkin A."/>
        </authorList>
    </citation>
    <scope>NUCLEOTIDE SEQUENCE [LARGE SCALE GENOMIC DNA]</scope>
    <source>
        <strain evidence="1 2">ST65</strain>
    </source>
</reference>
<dbReference type="PANTHER" id="PTHR33221:SF15">
    <property type="entry name" value="HTH-TYPE TRANSCRIPTIONAL REGULATOR YWGB-RELATED"/>
    <property type="match status" value="1"/>
</dbReference>
<dbReference type="InterPro" id="IPR036388">
    <property type="entry name" value="WH-like_DNA-bd_sf"/>
</dbReference>
<dbReference type="InterPro" id="IPR036390">
    <property type="entry name" value="WH_DNA-bd_sf"/>
</dbReference>
<dbReference type="RefSeq" id="WP_166031253.1">
    <property type="nucleotide sequence ID" value="NZ_CP048877.1"/>
</dbReference>
<dbReference type="KEGG" id="tav:G4V39_01530"/>
<accession>A0A6G7PU33</accession>
<keyword evidence="2" id="KW-1185">Reference proteome</keyword>
<dbReference type="PROSITE" id="PS51197">
    <property type="entry name" value="HTH_RRF2_2"/>
    <property type="match status" value="1"/>
</dbReference>
<evidence type="ECO:0000313" key="1">
    <source>
        <dbReference type="EMBL" id="QIJ71031.1"/>
    </source>
</evidence>
<dbReference type="SUPFAM" id="SSF46785">
    <property type="entry name" value="Winged helix' DNA-binding domain"/>
    <property type="match status" value="1"/>
</dbReference>
<gene>
    <name evidence="1" type="ORF">G4V39_01530</name>
</gene>
<organism evidence="1 2">
    <name type="scientific">Thermosulfuriphilus ammonigenes</name>
    <dbReference type="NCBI Taxonomy" id="1936021"/>
    <lineage>
        <taxon>Bacteria</taxon>
        <taxon>Pseudomonadati</taxon>
        <taxon>Thermodesulfobacteriota</taxon>
        <taxon>Thermodesulfobacteria</taxon>
        <taxon>Thermodesulfobacteriales</taxon>
        <taxon>Thermodesulfobacteriaceae</taxon>
        <taxon>Thermosulfuriphilus</taxon>
    </lineage>
</organism>